<sequence>MADNYDDYTKDQLLRLLRERDRKPKFGLVWERDEIEHDKAVNDDFVALDFIPELSCPSDLSAQNPSDQEQRNSSPPTFRNLIIEGDNFDALRFLRMTHAGKVKCIYIDPPYNTGNRDFIYNDRFIDKDDVYKHSKWLEFMYRRLVVAKELLAEDGVIFVSIDDNEVFNLGALMNRVLGEDNHVATCVWQKRYSRENRGAIGDAHEYLLIFAINPVLFKVRRNKISLTEKQISVYKNIDPVHGRWRDIPMSAQGFRLNQMYEIVAPNGKRHTPPEGRCWSTVEPQYLKLFDQGRIYFGKDGNGTPRIIRYLSEVEGVVPWTWWPHEEVGHTDEARKEIQDIFGTQTAFDTPKPVRLIERILRIATKPNDLVVDFFAGSGTTAHAVMKLNAEDGGNRRFILVSNTEVTDAEPGKNLCRDVCAERVRRVMRGYTNKKGEAIEGLSGDPSTTLRTGFAYLRTRRIPAEAVLSRIEHEQVWIALQLIHTETLQPYATGSEMQTAELPDGKLAYCTKVNEEILGQLLDLAGGNGIVVVYSWQPGWLRQYLPNESITVEQIPAFLINRFGGDYAA</sequence>
<organism evidence="8 9">
    <name type="scientific">Candidatus Methylumidiphilus alinenensis</name>
    <dbReference type="NCBI Taxonomy" id="2202197"/>
    <lineage>
        <taxon>Bacteria</taxon>
        <taxon>Pseudomonadati</taxon>
        <taxon>Pseudomonadota</taxon>
        <taxon>Gammaproteobacteria</taxon>
        <taxon>Methylococcales</taxon>
        <taxon>Candidatus Methylumidiphilus</taxon>
    </lineage>
</organism>
<dbReference type="AlphaFoldDB" id="A0A2W4RD35"/>
<evidence type="ECO:0000256" key="4">
    <source>
        <dbReference type="ARBA" id="ARBA00022679"/>
    </source>
</evidence>
<dbReference type="GO" id="GO:0008170">
    <property type="term" value="F:N-methyltransferase activity"/>
    <property type="evidence" value="ECO:0007669"/>
    <property type="project" value="InterPro"/>
</dbReference>
<dbReference type="InterPro" id="IPR002941">
    <property type="entry name" value="DNA_methylase_N4/N6"/>
</dbReference>
<feature type="domain" description="DNA methylase N-4/N-6" evidence="7">
    <location>
        <begin position="102"/>
        <end position="389"/>
    </location>
</feature>
<dbReference type="Proteomes" id="UP000249396">
    <property type="component" value="Unassembled WGS sequence"/>
</dbReference>
<dbReference type="GO" id="GO:0003677">
    <property type="term" value="F:DNA binding"/>
    <property type="evidence" value="ECO:0007669"/>
    <property type="project" value="InterPro"/>
</dbReference>
<evidence type="ECO:0000313" key="8">
    <source>
        <dbReference type="EMBL" id="PZN81975.1"/>
    </source>
</evidence>
<evidence type="ECO:0000313" key="9">
    <source>
        <dbReference type="Proteomes" id="UP000249396"/>
    </source>
</evidence>
<dbReference type="Gene3D" id="3.40.50.150">
    <property type="entry name" value="Vaccinia Virus protein VP39"/>
    <property type="match status" value="1"/>
</dbReference>
<dbReference type="PRINTS" id="PR00506">
    <property type="entry name" value="D21N6MTFRASE"/>
</dbReference>
<evidence type="ECO:0000256" key="5">
    <source>
        <dbReference type="ARBA" id="ARBA00022691"/>
    </source>
</evidence>
<keyword evidence="3 8" id="KW-0489">Methyltransferase</keyword>
<dbReference type="GO" id="GO:0032259">
    <property type="term" value="P:methylation"/>
    <property type="evidence" value="ECO:0007669"/>
    <property type="project" value="UniProtKB-KW"/>
</dbReference>
<evidence type="ECO:0000259" key="7">
    <source>
        <dbReference type="Pfam" id="PF01555"/>
    </source>
</evidence>
<dbReference type="PIRSF" id="PIRSF015855">
    <property type="entry name" value="TypeIII_Mtase_mKpnI"/>
    <property type="match status" value="1"/>
</dbReference>
<keyword evidence="5" id="KW-0949">S-adenosyl-L-methionine</keyword>
<dbReference type="InterPro" id="IPR002295">
    <property type="entry name" value="N4/N6-MTase_EcoPI_Mod-like"/>
</dbReference>
<proteinExistence type="inferred from homology"/>
<dbReference type="SUPFAM" id="SSF53335">
    <property type="entry name" value="S-adenosyl-L-methionine-dependent methyltransferases"/>
    <property type="match status" value="1"/>
</dbReference>
<keyword evidence="4 8" id="KW-0808">Transferase</keyword>
<evidence type="ECO:0000256" key="2">
    <source>
        <dbReference type="ARBA" id="ARBA00011900"/>
    </source>
</evidence>
<comment type="similarity">
    <text evidence="1">Belongs to the N(4)/N(6)-methyltransferase family.</text>
</comment>
<reference evidence="8 9" key="1">
    <citation type="journal article" date="2018" name="Aquat. Microb. Ecol.">
        <title>Gammaproteobacterial methanotrophs dominate.</title>
        <authorList>
            <person name="Rissanen A.J."/>
            <person name="Saarenheimo J."/>
            <person name="Tiirola M."/>
            <person name="Peura S."/>
            <person name="Aalto S.L."/>
            <person name="Karvinen A."/>
            <person name="Nykanen H."/>
        </authorList>
    </citation>
    <scope>NUCLEOTIDE SEQUENCE [LARGE SCALE GENOMIC DNA]</scope>
    <source>
        <strain evidence="8">AMbin10</strain>
    </source>
</reference>
<gene>
    <name evidence="8" type="ORF">DM484_07250</name>
</gene>
<comment type="caution">
    <text evidence="8">The sequence shown here is derived from an EMBL/GenBank/DDBJ whole genome shotgun (WGS) entry which is preliminary data.</text>
</comment>
<dbReference type="InterPro" id="IPR002052">
    <property type="entry name" value="DNA_methylase_N6_adenine_CS"/>
</dbReference>
<name>A0A2W4RD35_9GAMM</name>
<evidence type="ECO:0000256" key="6">
    <source>
        <dbReference type="ARBA" id="ARBA00047942"/>
    </source>
</evidence>
<dbReference type="EMBL" id="QJPH01000242">
    <property type="protein sequence ID" value="PZN81975.1"/>
    <property type="molecule type" value="Genomic_DNA"/>
</dbReference>
<accession>A0A2W4RD35</accession>
<dbReference type="Pfam" id="PF01555">
    <property type="entry name" value="N6_N4_Mtase"/>
    <property type="match status" value="1"/>
</dbReference>
<dbReference type="EC" id="2.1.1.72" evidence="2"/>
<comment type="catalytic activity">
    <reaction evidence="6">
        <text>a 2'-deoxyadenosine in DNA + S-adenosyl-L-methionine = an N(6)-methyl-2'-deoxyadenosine in DNA + S-adenosyl-L-homocysteine + H(+)</text>
        <dbReference type="Rhea" id="RHEA:15197"/>
        <dbReference type="Rhea" id="RHEA-COMP:12418"/>
        <dbReference type="Rhea" id="RHEA-COMP:12419"/>
        <dbReference type="ChEBI" id="CHEBI:15378"/>
        <dbReference type="ChEBI" id="CHEBI:57856"/>
        <dbReference type="ChEBI" id="CHEBI:59789"/>
        <dbReference type="ChEBI" id="CHEBI:90615"/>
        <dbReference type="ChEBI" id="CHEBI:90616"/>
        <dbReference type="EC" id="2.1.1.72"/>
    </reaction>
</comment>
<dbReference type="PROSITE" id="PS00092">
    <property type="entry name" value="N6_MTASE"/>
    <property type="match status" value="1"/>
</dbReference>
<evidence type="ECO:0000256" key="1">
    <source>
        <dbReference type="ARBA" id="ARBA00006594"/>
    </source>
</evidence>
<protein>
    <recommendedName>
        <fullName evidence="2">site-specific DNA-methyltransferase (adenine-specific)</fullName>
        <ecNumber evidence="2">2.1.1.72</ecNumber>
    </recommendedName>
</protein>
<dbReference type="GO" id="GO:0009007">
    <property type="term" value="F:site-specific DNA-methyltransferase (adenine-specific) activity"/>
    <property type="evidence" value="ECO:0007669"/>
    <property type="project" value="UniProtKB-EC"/>
</dbReference>
<dbReference type="InterPro" id="IPR029063">
    <property type="entry name" value="SAM-dependent_MTases_sf"/>
</dbReference>
<evidence type="ECO:0000256" key="3">
    <source>
        <dbReference type="ARBA" id="ARBA00022603"/>
    </source>
</evidence>